<gene>
    <name evidence="1" type="ORF">SAMN05421743_12232</name>
</gene>
<sequence>MVVDNGILMKMRNSLTKEDCAFFSENKKVDTFSIHTVYSILNLNSDYYYWNNYIRVCDACFYK</sequence>
<protein>
    <submittedName>
        <fullName evidence="1">Uncharacterized protein</fullName>
    </submittedName>
</protein>
<accession>A0A1H4H407</accession>
<evidence type="ECO:0000313" key="2">
    <source>
        <dbReference type="Proteomes" id="UP000198584"/>
    </source>
</evidence>
<dbReference type="Proteomes" id="UP000198584">
    <property type="component" value="Unassembled WGS sequence"/>
</dbReference>
<proteinExistence type="predicted"/>
<dbReference type="EMBL" id="FNQR01000022">
    <property type="protein sequence ID" value="SEB16537.1"/>
    <property type="molecule type" value="Genomic_DNA"/>
</dbReference>
<name>A0A1H4H407_9BACI</name>
<dbReference type="AlphaFoldDB" id="A0A1H4H407"/>
<dbReference type="STRING" id="571932.SAMN05421743_12232"/>
<reference evidence="1 2" key="1">
    <citation type="submission" date="2016-10" db="EMBL/GenBank/DDBJ databases">
        <authorList>
            <person name="de Groot N.N."/>
        </authorList>
    </citation>
    <scope>NUCLEOTIDE SEQUENCE [LARGE SCALE GENOMIC DNA]</scope>
    <source>
        <strain evidence="1 2">CCM7597</strain>
    </source>
</reference>
<keyword evidence="2" id="KW-1185">Reference proteome</keyword>
<evidence type="ECO:0000313" key="1">
    <source>
        <dbReference type="EMBL" id="SEB16537.1"/>
    </source>
</evidence>
<organism evidence="1 2">
    <name type="scientific">Thalassobacillus cyri</name>
    <dbReference type="NCBI Taxonomy" id="571932"/>
    <lineage>
        <taxon>Bacteria</taxon>
        <taxon>Bacillati</taxon>
        <taxon>Bacillota</taxon>
        <taxon>Bacilli</taxon>
        <taxon>Bacillales</taxon>
        <taxon>Bacillaceae</taxon>
        <taxon>Thalassobacillus</taxon>
    </lineage>
</organism>